<dbReference type="PANTHER" id="PTHR43798">
    <property type="entry name" value="MONOACYLGLYCEROL LIPASE"/>
    <property type="match status" value="1"/>
</dbReference>
<evidence type="ECO:0000313" key="3">
    <source>
        <dbReference type="Proteomes" id="UP000653056"/>
    </source>
</evidence>
<dbReference type="RefSeq" id="WP_189471432.1">
    <property type="nucleotide sequence ID" value="NZ_BMXS01000022.1"/>
</dbReference>
<accession>A0ABQ2Z6W6</accession>
<evidence type="ECO:0000313" key="2">
    <source>
        <dbReference type="EMBL" id="GGY04072.1"/>
    </source>
</evidence>
<proteinExistence type="predicted"/>
<organism evidence="2 3">
    <name type="scientific">Litchfieldella qijiaojingensis</name>
    <dbReference type="NCBI Taxonomy" id="980347"/>
    <lineage>
        <taxon>Bacteria</taxon>
        <taxon>Pseudomonadati</taxon>
        <taxon>Pseudomonadota</taxon>
        <taxon>Gammaproteobacteria</taxon>
        <taxon>Oceanospirillales</taxon>
        <taxon>Halomonadaceae</taxon>
        <taxon>Litchfieldella</taxon>
    </lineage>
</organism>
<dbReference type="SUPFAM" id="SSF53474">
    <property type="entry name" value="alpha/beta-Hydrolases"/>
    <property type="match status" value="1"/>
</dbReference>
<dbReference type="Gene3D" id="3.40.50.1820">
    <property type="entry name" value="alpha/beta hydrolase"/>
    <property type="match status" value="1"/>
</dbReference>
<dbReference type="PANTHER" id="PTHR43798:SF33">
    <property type="entry name" value="HYDROLASE, PUTATIVE (AFU_ORTHOLOGUE AFUA_2G14860)-RELATED"/>
    <property type="match status" value="1"/>
</dbReference>
<dbReference type="InterPro" id="IPR050266">
    <property type="entry name" value="AB_hydrolase_sf"/>
</dbReference>
<dbReference type="Proteomes" id="UP000653056">
    <property type="component" value="Unassembled WGS sequence"/>
</dbReference>
<protein>
    <submittedName>
        <fullName evidence="2">3-oxoadipate enol-lactonase</fullName>
    </submittedName>
</protein>
<comment type="caution">
    <text evidence="2">The sequence shown here is derived from an EMBL/GenBank/DDBJ whole genome shotgun (WGS) entry which is preliminary data.</text>
</comment>
<name>A0ABQ2Z6W6_9GAMM</name>
<dbReference type="PRINTS" id="PR00111">
    <property type="entry name" value="ABHYDROLASE"/>
</dbReference>
<dbReference type="InterPro" id="IPR000073">
    <property type="entry name" value="AB_hydrolase_1"/>
</dbReference>
<dbReference type="Pfam" id="PF00561">
    <property type="entry name" value="Abhydrolase_1"/>
    <property type="match status" value="1"/>
</dbReference>
<feature type="domain" description="AB hydrolase-1" evidence="1">
    <location>
        <begin position="23"/>
        <end position="249"/>
    </location>
</feature>
<dbReference type="InterPro" id="IPR029058">
    <property type="entry name" value="AB_hydrolase_fold"/>
</dbReference>
<dbReference type="EMBL" id="BMXS01000022">
    <property type="protein sequence ID" value="GGY04072.1"/>
    <property type="molecule type" value="Genomic_DNA"/>
</dbReference>
<sequence>MKLTNARKAPDGTRYWRQGQGTPVVLIHGVGLDATMWQLQVSALAQRHEVIAYDMLGHGDSALPRENAGLDDYADQLTALLDHLGFERVAVVGFSMGGLVARAFALRYPQRLAAMVVLSSVFERDASQRAGVQQRLAQTREQGPAANVDEALKRWFSPAFHHAHPGRIAKIHETVSNNHPQGYYRSYALFGTQDDFGAERLQTIRVPVLVATGELDPGSTPRMARALAERLPNAEVHILPGQRHMVPMEAHEAVNAMLLRFLAKVFARDSFKEAL</sequence>
<evidence type="ECO:0000259" key="1">
    <source>
        <dbReference type="Pfam" id="PF00561"/>
    </source>
</evidence>
<keyword evidence="3" id="KW-1185">Reference proteome</keyword>
<gene>
    <name evidence="2" type="ORF">GCM10007160_34640</name>
</gene>
<reference evidence="3" key="1">
    <citation type="journal article" date="2019" name="Int. J. Syst. Evol. Microbiol.">
        <title>The Global Catalogue of Microorganisms (GCM) 10K type strain sequencing project: providing services to taxonomists for standard genome sequencing and annotation.</title>
        <authorList>
            <consortium name="The Broad Institute Genomics Platform"/>
            <consortium name="The Broad Institute Genome Sequencing Center for Infectious Disease"/>
            <person name="Wu L."/>
            <person name="Ma J."/>
        </authorList>
    </citation>
    <scope>NUCLEOTIDE SEQUENCE [LARGE SCALE GENOMIC DNA]</scope>
    <source>
        <strain evidence="3">KCTC 22228</strain>
    </source>
</reference>